<dbReference type="PANTHER" id="PTHR30607:SF2">
    <property type="entry name" value="POTASSIUM-TRANSPORTING ATPASE POTASSIUM-BINDING SUBUNIT"/>
    <property type="match status" value="1"/>
</dbReference>
<dbReference type="RefSeq" id="WP_035709791.1">
    <property type="nucleotide sequence ID" value="NZ_CAMIFG010000040.1"/>
</dbReference>
<comment type="function">
    <text evidence="1">Part of the high-affinity ATP-driven potassium transport (or Kdp) system, which catalyzes the hydrolysis of ATP coupled with the electrogenic transport of potassium into the cytoplasm. This subunit binds the extracellular potassium ions and delivers the ions to the membrane domain of KdpB through an intramembrane tunnel.</text>
</comment>
<comment type="caution">
    <text evidence="2">The sequence shown here is derived from an EMBL/GenBank/DDBJ whole genome shotgun (WGS) entry which is preliminary data.</text>
</comment>
<evidence type="ECO:0000256" key="1">
    <source>
        <dbReference type="HAMAP-Rule" id="MF_00275"/>
    </source>
</evidence>
<accession>A0A086Y6Q3</accession>
<dbReference type="Pfam" id="PF03814">
    <property type="entry name" value="KdpA"/>
    <property type="match status" value="1"/>
</dbReference>
<dbReference type="OrthoDB" id="9763796at2"/>
<gene>
    <name evidence="1" type="primary">kdpA</name>
    <name evidence="2" type="ORF">CN97_14510</name>
</gene>
<keyword evidence="1" id="KW-0472">Membrane</keyword>
<reference evidence="2 3" key="1">
    <citation type="submission" date="2014-03" db="EMBL/GenBank/DDBJ databases">
        <title>Genome of Haematobacter massiliensis CCUG 47968.</title>
        <authorList>
            <person name="Wang D."/>
            <person name="Wang G."/>
        </authorList>
    </citation>
    <scope>NUCLEOTIDE SEQUENCE [LARGE SCALE GENOMIC DNA]</scope>
    <source>
        <strain evidence="2 3">CCUG 47968</strain>
    </source>
</reference>
<keyword evidence="1" id="KW-0406">Ion transport</keyword>
<feature type="transmembrane region" description="Helical" evidence="1">
    <location>
        <begin position="176"/>
        <end position="196"/>
    </location>
</feature>
<feature type="transmembrane region" description="Helical" evidence="1">
    <location>
        <begin position="7"/>
        <end position="30"/>
    </location>
</feature>
<feature type="transmembrane region" description="Helical" evidence="1">
    <location>
        <begin position="482"/>
        <end position="504"/>
    </location>
</feature>
<feature type="transmembrane region" description="Helical" evidence="1">
    <location>
        <begin position="251"/>
        <end position="271"/>
    </location>
</feature>
<dbReference type="GO" id="GO:0030955">
    <property type="term" value="F:potassium ion binding"/>
    <property type="evidence" value="ECO:0007669"/>
    <property type="project" value="UniProtKB-UniRule"/>
</dbReference>
<dbReference type="GO" id="GO:0008556">
    <property type="term" value="F:P-type potassium transmembrane transporter activity"/>
    <property type="evidence" value="ECO:0007669"/>
    <property type="project" value="InterPro"/>
</dbReference>
<proteinExistence type="inferred from homology"/>
<dbReference type="NCBIfam" id="TIGR00680">
    <property type="entry name" value="kdpA"/>
    <property type="match status" value="1"/>
</dbReference>
<evidence type="ECO:0000313" key="3">
    <source>
        <dbReference type="Proteomes" id="UP000028826"/>
    </source>
</evidence>
<protein>
    <recommendedName>
        <fullName evidence="1">Potassium-transporting ATPase potassium-binding subunit</fullName>
    </recommendedName>
    <alternativeName>
        <fullName evidence="1">ATP phosphohydrolase [potassium-transporting] A chain</fullName>
    </alternativeName>
    <alternativeName>
        <fullName evidence="1">Potassium-binding and translocating subunit A</fullName>
    </alternativeName>
    <alternativeName>
        <fullName evidence="1">Potassium-translocating ATPase A chain</fullName>
    </alternativeName>
</protein>
<dbReference type="EMBL" id="JGYG01000004">
    <property type="protein sequence ID" value="KFI29953.1"/>
    <property type="molecule type" value="Genomic_DNA"/>
</dbReference>
<dbReference type="HAMAP" id="MF_00275">
    <property type="entry name" value="KdpA"/>
    <property type="match status" value="1"/>
</dbReference>
<dbReference type="PIRSF" id="PIRSF001294">
    <property type="entry name" value="K_ATPaseA"/>
    <property type="match status" value="1"/>
</dbReference>
<name>A0A086Y6Q3_9RHOB</name>
<keyword evidence="1" id="KW-0813">Transport</keyword>
<comment type="similarity">
    <text evidence="1">Belongs to the KdpA family.</text>
</comment>
<feature type="transmembrane region" description="Helical" evidence="1">
    <location>
        <begin position="453"/>
        <end position="475"/>
    </location>
</feature>
<feature type="transmembrane region" description="Helical" evidence="1">
    <location>
        <begin position="64"/>
        <end position="83"/>
    </location>
</feature>
<evidence type="ECO:0000313" key="2">
    <source>
        <dbReference type="EMBL" id="KFI29953.1"/>
    </source>
</evidence>
<comment type="subunit">
    <text evidence="1">The system is composed of three essential subunits: KdpA, KdpB and KdpC.</text>
</comment>
<feature type="transmembrane region" description="Helical" evidence="1">
    <location>
        <begin position="413"/>
        <end position="433"/>
    </location>
</feature>
<feature type="transmembrane region" description="Helical" evidence="1">
    <location>
        <begin position="368"/>
        <end position="393"/>
    </location>
</feature>
<dbReference type="eggNOG" id="COG2060">
    <property type="taxonomic scope" value="Bacteria"/>
</dbReference>
<keyword evidence="1" id="KW-0633">Potassium transport</keyword>
<keyword evidence="3" id="KW-1185">Reference proteome</keyword>
<dbReference type="GO" id="GO:0005886">
    <property type="term" value="C:plasma membrane"/>
    <property type="evidence" value="ECO:0007669"/>
    <property type="project" value="UniProtKB-SubCell"/>
</dbReference>
<feature type="transmembrane region" description="Helical" evidence="1">
    <location>
        <begin position="283"/>
        <end position="303"/>
    </location>
</feature>
<dbReference type="AlphaFoldDB" id="A0A086Y6Q3"/>
<keyword evidence="1" id="KW-1133">Transmembrane helix</keyword>
<comment type="subcellular location">
    <subcellularLocation>
        <location evidence="1">Cell membrane</location>
        <topology evidence="1">Multi-pass membrane protein</topology>
    </subcellularLocation>
</comment>
<keyword evidence="1" id="KW-1003">Cell membrane</keyword>
<organism evidence="2 3">
    <name type="scientific">Haematobacter massiliensis</name>
    <dbReference type="NCBI Taxonomy" id="195105"/>
    <lineage>
        <taxon>Bacteria</taxon>
        <taxon>Pseudomonadati</taxon>
        <taxon>Pseudomonadota</taxon>
        <taxon>Alphaproteobacteria</taxon>
        <taxon>Rhodobacterales</taxon>
        <taxon>Paracoccaceae</taxon>
        <taxon>Haematobacter</taxon>
    </lineage>
</organism>
<dbReference type="Proteomes" id="UP000028826">
    <property type="component" value="Unassembled WGS sequence"/>
</dbReference>
<dbReference type="STRING" id="195105.CN97_14510"/>
<sequence>MQDLLGYVLFCAVLTAAGWLLAGFMARLYAGDRVLLSPVLRPVERAVYRLAGIRTEVTHGWKTYALAVLVFNLAGFLLLYAILRLQGVLPLNPDGIGPMSPDLAFNTAISFVTNTNWQAYSGEAQLSYFAQMAGLTVQNFTSAATGMAVGLAVIRGFTGETGAVLGNFWADMTRSVLYVLLPLSILLGLALILQGVPQTLLGAAHVTTLEGADQLIARGPAAAQIAIKQLGTNGGGFFGVNSAHPFENPTILSNMAQCLSILLIPVAFCFLFGRMAKDARQGWAIYAAMGVMFLIGLIVIWWGETGGNAALGLGTNMEGKEQRFGAGLSALWAEVTTAASNGSVNAMHDSFMPLSGLVQMVNMMIGEVIFGGVGAGLYGMLLYVVLAVFLAGLMVGRTPEYLGRKIEAREVTLAMLAFLSMPLGILVGGAISATVPAAVASVQEPGPHGLSEILYAYSSAVGNNGSAFGGFGAAAQWQTTALGLLMLLGRYAIIVPMLAIAGSLAAKKRAAVTSGTFPTHGPLFVTLLVLTVTILGALTFFPVLALGPIAEQTALTSGQSF</sequence>
<dbReference type="PANTHER" id="PTHR30607">
    <property type="entry name" value="POTASSIUM-TRANSPORTING ATPASE A CHAIN"/>
    <property type="match status" value="1"/>
</dbReference>
<keyword evidence="1" id="KW-0812">Transmembrane</keyword>
<feature type="transmembrane region" description="Helical" evidence="1">
    <location>
        <begin position="524"/>
        <end position="546"/>
    </location>
</feature>
<keyword evidence="1" id="KW-0630">Potassium</keyword>
<dbReference type="InterPro" id="IPR004623">
    <property type="entry name" value="KdpA"/>
</dbReference>